<gene>
    <name evidence="3" type="ORF">ACFOZ4_04560</name>
</gene>
<feature type="transmembrane region" description="Helical" evidence="1">
    <location>
        <begin position="237"/>
        <end position="254"/>
    </location>
</feature>
<reference evidence="4" key="1">
    <citation type="journal article" date="2019" name="Int. J. Syst. Evol. Microbiol.">
        <title>The Global Catalogue of Microorganisms (GCM) 10K type strain sequencing project: providing services to taxonomists for standard genome sequencing and annotation.</title>
        <authorList>
            <consortium name="The Broad Institute Genomics Platform"/>
            <consortium name="The Broad Institute Genome Sequencing Center for Infectious Disease"/>
            <person name="Wu L."/>
            <person name="Ma J."/>
        </authorList>
    </citation>
    <scope>NUCLEOTIDE SEQUENCE [LARGE SCALE GENOMIC DNA]</scope>
    <source>
        <strain evidence="4">CGMCC 4.7289</strain>
    </source>
</reference>
<keyword evidence="1" id="KW-0812">Transmembrane</keyword>
<evidence type="ECO:0000313" key="4">
    <source>
        <dbReference type="Proteomes" id="UP001595816"/>
    </source>
</evidence>
<accession>A0ABV8LG39</accession>
<feature type="domain" description="DUF6311" evidence="2">
    <location>
        <begin position="87"/>
        <end position="382"/>
    </location>
</feature>
<comment type="caution">
    <text evidence="3">The sequence shown here is derived from an EMBL/GenBank/DDBJ whole genome shotgun (WGS) entry which is preliminary data.</text>
</comment>
<keyword evidence="1" id="KW-0472">Membrane</keyword>
<feature type="transmembrane region" description="Helical" evidence="1">
    <location>
        <begin position="438"/>
        <end position="456"/>
    </location>
</feature>
<feature type="transmembrane region" description="Helical" evidence="1">
    <location>
        <begin position="134"/>
        <end position="152"/>
    </location>
</feature>
<feature type="transmembrane region" description="Helical" evidence="1">
    <location>
        <begin position="38"/>
        <end position="57"/>
    </location>
</feature>
<name>A0ABV8LG39_9ACTN</name>
<dbReference type="Proteomes" id="UP001595816">
    <property type="component" value="Unassembled WGS sequence"/>
</dbReference>
<keyword evidence="1" id="KW-1133">Transmembrane helix</keyword>
<evidence type="ECO:0000259" key="2">
    <source>
        <dbReference type="Pfam" id="PF19830"/>
    </source>
</evidence>
<proteinExistence type="predicted"/>
<evidence type="ECO:0000256" key="1">
    <source>
        <dbReference type="SAM" id="Phobius"/>
    </source>
</evidence>
<keyword evidence="4" id="KW-1185">Reference proteome</keyword>
<feature type="transmembrane region" description="Helical" evidence="1">
    <location>
        <begin position="159"/>
        <end position="178"/>
    </location>
</feature>
<sequence>MTRTAPLRTPLRDSVEAPAPDITEGLRDRLIKVVRRSWLCDVVVMAVFAGFAFWLVHDLLADPHGRALGQNPTDQALYEWFLAYDTHIWTGDFSLVTDRLNSPDGVNLLANTTVIALGTVLAPITLLFGAPVTFALLVPINLAGTAIAWYLLFSRTLRAGRFASAVGAALCGFAPGMISQSNAHLHITAQWLVPAMVWAVVRMWRAAQAGVRNRAVVSGLILAVLVTLQVLIGEETLFLTALTLLVITIVYAVMRRPARADIGRFLAGLGVATGVAAALLAGPLLTQFAGRQSVPDGPFSPDYFYADLASFGAFSPLSIAGSPDSLRLSTGYTELNTFLGWPLLIVTVVAIIWLRRQAIAVACAVAALIMCVLSLGPQIVIDREKTGIPGLYRIIHGLPIVDGALPMRFALAAVPLIAILLVLLIEEVRTRPTPMLRYGVPALVLASLAPLLPMTLPTTERPAVPRFYSEGHWRECAPEGGVIVPVPIATPPAPEPMRYAVATNVAFGMPEGFFIGPYGRSRRASIGTFKRPTSLLIADVAKTGRARDVNDTDRALARRDLAYWKADCVVLTATPHEEALLMTMNRLLGPGEQIADATVWRIKR</sequence>
<organism evidence="3 4">
    <name type="scientific">Hamadaea flava</name>
    <dbReference type="NCBI Taxonomy" id="1742688"/>
    <lineage>
        <taxon>Bacteria</taxon>
        <taxon>Bacillati</taxon>
        <taxon>Actinomycetota</taxon>
        <taxon>Actinomycetes</taxon>
        <taxon>Micromonosporales</taxon>
        <taxon>Micromonosporaceae</taxon>
        <taxon>Hamadaea</taxon>
    </lineage>
</organism>
<dbReference type="Pfam" id="PF19830">
    <property type="entry name" value="DUF6311"/>
    <property type="match status" value="1"/>
</dbReference>
<dbReference type="InterPro" id="IPR046278">
    <property type="entry name" value="DUF6311"/>
</dbReference>
<feature type="transmembrane region" description="Helical" evidence="1">
    <location>
        <begin position="184"/>
        <end position="201"/>
    </location>
</feature>
<feature type="transmembrane region" description="Helical" evidence="1">
    <location>
        <begin position="335"/>
        <end position="354"/>
    </location>
</feature>
<dbReference type="RefSeq" id="WP_253760110.1">
    <property type="nucleotide sequence ID" value="NZ_JAMZDZ010000001.1"/>
</dbReference>
<feature type="transmembrane region" description="Helical" evidence="1">
    <location>
        <begin position="361"/>
        <end position="381"/>
    </location>
</feature>
<dbReference type="EMBL" id="JBHSAY010000003">
    <property type="protein sequence ID" value="MFC4129871.1"/>
    <property type="molecule type" value="Genomic_DNA"/>
</dbReference>
<feature type="transmembrane region" description="Helical" evidence="1">
    <location>
        <begin position="266"/>
        <end position="285"/>
    </location>
</feature>
<feature type="transmembrane region" description="Helical" evidence="1">
    <location>
        <begin position="407"/>
        <end position="426"/>
    </location>
</feature>
<evidence type="ECO:0000313" key="3">
    <source>
        <dbReference type="EMBL" id="MFC4129871.1"/>
    </source>
</evidence>
<protein>
    <recommendedName>
        <fullName evidence="2">DUF6311 domain-containing protein</fullName>
    </recommendedName>
</protein>
<feature type="transmembrane region" description="Helical" evidence="1">
    <location>
        <begin position="213"/>
        <end position="231"/>
    </location>
</feature>